<comment type="catalytic activity">
    <reaction evidence="1">
        <text>ATP + protein L-histidine = ADP + protein N-phospho-L-histidine.</text>
        <dbReference type="EC" id="2.7.13.3"/>
    </reaction>
</comment>
<dbReference type="PANTHER" id="PTHR41523">
    <property type="entry name" value="TWO-COMPONENT SYSTEM SENSOR PROTEIN"/>
    <property type="match status" value="1"/>
</dbReference>
<proteinExistence type="predicted"/>
<evidence type="ECO:0000256" key="2">
    <source>
        <dbReference type="ARBA" id="ARBA00012438"/>
    </source>
</evidence>
<dbReference type="InterPro" id="IPR013655">
    <property type="entry name" value="PAS_fold_3"/>
</dbReference>
<dbReference type="GO" id="GO:0004673">
    <property type="term" value="F:protein histidine kinase activity"/>
    <property type="evidence" value="ECO:0007669"/>
    <property type="project" value="UniProtKB-EC"/>
</dbReference>
<protein>
    <recommendedName>
        <fullName evidence="2">histidine kinase</fullName>
        <ecNumber evidence="2">2.7.13.3</ecNumber>
    </recommendedName>
</protein>
<dbReference type="CDD" id="cd00130">
    <property type="entry name" value="PAS"/>
    <property type="match status" value="2"/>
</dbReference>
<evidence type="ECO:0000313" key="18">
    <source>
        <dbReference type="EMBL" id="MXO61489.1"/>
    </source>
</evidence>
<evidence type="ECO:0000256" key="3">
    <source>
        <dbReference type="ARBA" id="ARBA00022543"/>
    </source>
</evidence>
<reference evidence="18 19" key="1">
    <citation type="submission" date="2019-12" db="EMBL/GenBank/DDBJ databases">
        <title>Genomic-based taxomic classification of the family Erythrobacteraceae.</title>
        <authorList>
            <person name="Xu L."/>
        </authorList>
    </citation>
    <scope>NUCLEOTIDE SEQUENCE [LARGE SCALE GENOMIC DNA]</scope>
    <source>
        <strain evidence="18 19">MCCC 1A09965</strain>
    </source>
</reference>
<dbReference type="PROSITE" id="PS50112">
    <property type="entry name" value="PAS"/>
    <property type="match status" value="2"/>
</dbReference>
<dbReference type="SUPFAM" id="SSF55785">
    <property type="entry name" value="PYP-like sensor domain (PAS domain)"/>
    <property type="match status" value="2"/>
</dbReference>
<evidence type="ECO:0000256" key="6">
    <source>
        <dbReference type="ARBA" id="ARBA00022630"/>
    </source>
</evidence>
<evidence type="ECO:0000256" key="9">
    <source>
        <dbReference type="ARBA" id="ARBA00022737"/>
    </source>
</evidence>
<evidence type="ECO:0000256" key="4">
    <source>
        <dbReference type="ARBA" id="ARBA00022553"/>
    </source>
</evidence>
<gene>
    <name evidence="18" type="ORF">GRI48_00520</name>
</gene>
<feature type="domain" description="PAC" evidence="17">
    <location>
        <begin position="209"/>
        <end position="261"/>
    </location>
</feature>
<keyword evidence="8" id="KW-0808">Transferase</keyword>
<evidence type="ECO:0000256" key="13">
    <source>
        <dbReference type="ARBA" id="ARBA00022991"/>
    </source>
</evidence>
<dbReference type="RefSeq" id="WP_160669856.1">
    <property type="nucleotide sequence ID" value="NZ_WTYN01000001.1"/>
</dbReference>
<accession>A0A844YDQ8</accession>
<dbReference type="NCBIfam" id="TIGR00229">
    <property type="entry name" value="sensory_box"/>
    <property type="match status" value="2"/>
</dbReference>
<evidence type="ECO:0000313" key="19">
    <source>
        <dbReference type="Proteomes" id="UP000445582"/>
    </source>
</evidence>
<feature type="domain" description="PAC" evidence="17">
    <location>
        <begin position="80"/>
        <end position="135"/>
    </location>
</feature>
<keyword evidence="3" id="KW-0600">Photoreceptor protein</keyword>
<keyword evidence="9" id="KW-0677">Repeat</keyword>
<evidence type="ECO:0000256" key="10">
    <source>
        <dbReference type="ARBA" id="ARBA00022741"/>
    </source>
</evidence>
<evidence type="ECO:0000256" key="15">
    <source>
        <dbReference type="ARBA" id="ARBA00023170"/>
    </source>
</evidence>
<feature type="domain" description="PAS" evidence="16">
    <location>
        <begin position="10"/>
        <end position="79"/>
    </location>
</feature>
<evidence type="ECO:0000256" key="5">
    <source>
        <dbReference type="ARBA" id="ARBA00022606"/>
    </source>
</evidence>
<keyword evidence="6" id="KW-0285">Flavoprotein</keyword>
<dbReference type="InterPro" id="IPR013656">
    <property type="entry name" value="PAS_4"/>
</dbReference>
<sequence>MAVEPPDELELARLAAIVDHSSDAILSTSLDGIVQTWNNAATRLYGWRPEEIIGKPIDLIVPPALHEQEAAILSAVARGENVSRMLTERRTKNGETISVSLTVSPIRGSDGTVVAISKIAHDSREQAKLVLGLRERSDQFTALANNIPQLAWLADSQGWIYWYNQRWFEYTGFKLEDMEGWGWRRVHHPDHVDRVVERIQHSWDTGEPWEDLFPLRRADGVFRWFLSRANPLRDEDGNVILWCGTNTDITDELEAKNRIALLIREVNHRSRNMLSTLKAMVNRSSADTAEELAQSLHRRITALASNQELLDGGDWSGARIDAIVEAQLAHIDDAARERVRLDGSDDLTIKAAQAEALGLAIHELATNAEKYGALSDESGSVMVEWSRTTDEAGEEMLHISWTETGGPAVTAPTRTGFGTTLITRNMEHVFGGKVSLDYADSGLSWRALCPASDCLTESIEAVEPGTI</sequence>
<dbReference type="PANTHER" id="PTHR41523:SF8">
    <property type="entry name" value="ETHYLENE RESPONSE SENSOR PROTEIN"/>
    <property type="match status" value="1"/>
</dbReference>
<evidence type="ECO:0000256" key="14">
    <source>
        <dbReference type="ARBA" id="ARBA00023026"/>
    </source>
</evidence>
<dbReference type="InterPro" id="IPR035965">
    <property type="entry name" value="PAS-like_dom_sf"/>
</dbReference>
<dbReference type="SMART" id="SM00911">
    <property type="entry name" value="HWE_HK"/>
    <property type="match status" value="1"/>
</dbReference>
<evidence type="ECO:0000256" key="1">
    <source>
        <dbReference type="ARBA" id="ARBA00000085"/>
    </source>
</evidence>
<name>A0A844YDQ8_9SPHN</name>
<dbReference type="InterPro" id="IPR011102">
    <property type="entry name" value="Sig_transdc_His_kinase_HWE"/>
</dbReference>
<keyword evidence="19" id="KW-1185">Reference proteome</keyword>
<dbReference type="SMART" id="SM00086">
    <property type="entry name" value="PAC"/>
    <property type="match status" value="2"/>
</dbReference>
<dbReference type="InterPro" id="IPR000014">
    <property type="entry name" value="PAS"/>
</dbReference>
<evidence type="ECO:0000256" key="12">
    <source>
        <dbReference type="ARBA" id="ARBA00022840"/>
    </source>
</evidence>
<dbReference type="GO" id="GO:0009881">
    <property type="term" value="F:photoreceptor activity"/>
    <property type="evidence" value="ECO:0007669"/>
    <property type="project" value="UniProtKB-KW"/>
</dbReference>
<keyword evidence="7" id="KW-0288">FMN</keyword>
<dbReference type="Pfam" id="PF08448">
    <property type="entry name" value="PAS_4"/>
    <property type="match status" value="1"/>
</dbReference>
<keyword evidence="14" id="KW-0843">Virulence</keyword>
<feature type="domain" description="PAS" evidence="16">
    <location>
        <begin position="136"/>
        <end position="206"/>
    </location>
</feature>
<keyword evidence="10" id="KW-0547">Nucleotide-binding</keyword>
<evidence type="ECO:0000256" key="7">
    <source>
        <dbReference type="ARBA" id="ARBA00022643"/>
    </source>
</evidence>
<organism evidence="18 19">
    <name type="scientific">Qipengyuania oceanensis</name>
    <dbReference type="NCBI Taxonomy" id="1463597"/>
    <lineage>
        <taxon>Bacteria</taxon>
        <taxon>Pseudomonadati</taxon>
        <taxon>Pseudomonadota</taxon>
        <taxon>Alphaproteobacteria</taxon>
        <taxon>Sphingomonadales</taxon>
        <taxon>Erythrobacteraceae</taxon>
        <taxon>Qipengyuania</taxon>
    </lineage>
</organism>
<dbReference type="InterPro" id="IPR036890">
    <property type="entry name" value="HATPase_C_sf"/>
</dbReference>
<evidence type="ECO:0000259" key="17">
    <source>
        <dbReference type="PROSITE" id="PS50113"/>
    </source>
</evidence>
<comment type="caution">
    <text evidence="18">The sequence shown here is derived from an EMBL/GenBank/DDBJ whole genome shotgun (WGS) entry which is preliminary data.</text>
</comment>
<dbReference type="Pfam" id="PF08447">
    <property type="entry name" value="PAS_3"/>
    <property type="match status" value="1"/>
</dbReference>
<dbReference type="EMBL" id="WTYN01000001">
    <property type="protein sequence ID" value="MXO61489.1"/>
    <property type="molecule type" value="Genomic_DNA"/>
</dbReference>
<keyword evidence="4" id="KW-0597">Phosphoprotein</keyword>
<dbReference type="SMART" id="SM00091">
    <property type="entry name" value="PAS"/>
    <property type="match status" value="2"/>
</dbReference>
<keyword evidence="12" id="KW-0067">ATP-binding</keyword>
<dbReference type="PROSITE" id="PS50113">
    <property type="entry name" value="PAC"/>
    <property type="match status" value="2"/>
</dbReference>
<evidence type="ECO:0000259" key="16">
    <source>
        <dbReference type="PROSITE" id="PS50112"/>
    </source>
</evidence>
<evidence type="ECO:0000256" key="11">
    <source>
        <dbReference type="ARBA" id="ARBA00022777"/>
    </source>
</evidence>
<dbReference type="OrthoDB" id="136506at2"/>
<dbReference type="SUPFAM" id="SSF55874">
    <property type="entry name" value="ATPase domain of HSP90 chaperone/DNA topoisomerase II/histidine kinase"/>
    <property type="match status" value="1"/>
</dbReference>
<dbReference type="InterPro" id="IPR000700">
    <property type="entry name" value="PAS-assoc_C"/>
</dbReference>
<dbReference type="AlphaFoldDB" id="A0A844YDQ8"/>
<dbReference type="InterPro" id="IPR001610">
    <property type="entry name" value="PAC"/>
</dbReference>
<evidence type="ECO:0000256" key="8">
    <source>
        <dbReference type="ARBA" id="ARBA00022679"/>
    </source>
</evidence>
<dbReference type="GO" id="GO:0005524">
    <property type="term" value="F:ATP binding"/>
    <property type="evidence" value="ECO:0007669"/>
    <property type="project" value="UniProtKB-KW"/>
</dbReference>
<keyword evidence="15" id="KW-0675">Receptor</keyword>
<keyword evidence="13" id="KW-0157">Chromophore</keyword>
<dbReference type="FunFam" id="3.30.450.20:FF:000099">
    <property type="entry name" value="Sensory box sensor histidine kinase"/>
    <property type="match status" value="1"/>
</dbReference>
<dbReference type="Pfam" id="PF07536">
    <property type="entry name" value="HWE_HK"/>
    <property type="match status" value="1"/>
</dbReference>
<dbReference type="Gene3D" id="3.30.565.10">
    <property type="entry name" value="Histidine kinase-like ATPase, C-terminal domain"/>
    <property type="match status" value="1"/>
</dbReference>
<dbReference type="Proteomes" id="UP000445582">
    <property type="component" value="Unassembled WGS sequence"/>
</dbReference>
<keyword evidence="11" id="KW-0418">Kinase</keyword>
<dbReference type="Gene3D" id="3.30.450.20">
    <property type="entry name" value="PAS domain"/>
    <property type="match status" value="2"/>
</dbReference>
<dbReference type="EC" id="2.7.13.3" evidence="2"/>
<keyword evidence="5" id="KW-0716">Sensory transduction</keyword>